<comment type="similarity">
    <text evidence="3">Belongs to the UbiH/COQ6 family.</text>
</comment>
<dbReference type="GO" id="GO:0110142">
    <property type="term" value="C:ubiquinone biosynthesis complex"/>
    <property type="evidence" value="ECO:0007669"/>
    <property type="project" value="UniProtKB-ARBA"/>
</dbReference>
<dbReference type="PANTHER" id="PTHR43876:SF10">
    <property type="entry name" value="3-DEMETHOXYUBIQUINOL 3-HYDROXYLASE"/>
    <property type="match status" value="1"/>
</dbReference>
<dbReference type="InterPro" id="IPR036188">
    <property type="entry name" value="FAD/NAD-bd_sf"/>
</dbReference>
<comment type="pathway">
    <text evidence="2">Cofactor biosynthesis; ubiquinone biosynthesis.</text>
</comment>
<evidence type="ECO:0000259" key="9">
    <source>
        <dbReference type="Pfam" id="PF01494"/>
    </source>
</evidence>
<accession>A0AA90NK76</accession>
<evidence type="ECO:0000256" key="2">
    <source>
        <dbReference type="ARBA" id="ARBA00004749"/>
    </source>
</evidence>
<evidence type="ECO:0000256" key="1">
    <source>
        <dbReference type="ARBA" id="ARBA00001974"/>
    </source>
</evidence>
<name>A0AA90NK76_9GAMM</name>
<evidence type="ECO:0000313" key="11">
    <source>
        <dbReference type="Proteomes" id="UP001178148"/>
    </source>
</evidence>
<evidence type="ECO:0000313" key="10">
    <source>
        <dbReference type="EMBL" id="MDP0588040.1"/>
    </source>
</evidence>
<comment type="cofactor">
    <cofactor evidence="1">
        <name>FAD</name>
        <dbReference type="ChEBI" id="CHEBI:57692"/>
    </cofactor>
</comment>
<dbReference type="FunFam" id="3.50.50.60:FF:000021">
    <property type="entry name" value="Ubiquinone biosynthesis monooxygenase COQ6"/>
    <property type="match status" value="1"/>
</dbReference>
<keyword evidence="7 10" id="KW-0503">Monooxygenase</keyword>
<dbReference type="InterPro" id="IPR010971">
    <property type="entry name" value="UbiH/COQ6"/>
</dbReference>
<dbReference type="SUPFAM" id="SSF51905">
    <property type="entry name" value="FAD/NAD(P)-binding domain"/>
    <property type="match status" value="1"/>
</dbReference>
<dbReference type="Gene3D" id="3.50.50.60">
    <property type="entry name" value="FAD/NAD(P)-binding domain"/>
    <property type="match status" value="2"/>
</dbReference>
<dbReference type="GO" id="GO:0006744">
    <property type="term" value="P:ubiquinone biosynthetic process"/>
    <property type="evidence" value="ECO:0007669"/>
    <property type="project" value="InterPro"/>
</dbReference>
<evidence type="ECO:0000256" key="6">
    <source>
        <dbReference type="ARBA" id="ARBA00023002"/>
    </source>
</evidence>
<evidence type="ECO:0000256" key="8">
    <source>
        <dbReference type="ARBA" id="ARBA00065734"/>
    </source>
</evidence>
<dbReference type="PRINTS" id="PR00420">
    <property type="entry name" value="RNGMNOXGNASE"/>
</dbReference>
<dbReference type="InterPro" id="IPR002938">
    <property type="entry name" value="FAD-bd"/>
</dbReference>
<gene>
    <name evidence="10" type="ORF">QS748_02060</name>
</gene>
<dbReference type="InterPro" id="IPR051205">
    <property type="entry name" value="UbiH/COQ6_monooxygenase"/>
</dbReference>
<feature type="domain" description="FAD-binding" evidence="9">
    <location>
        <begin position="6"/>
        <end position="331"/>
    </location>
</feature>
<keyword evidence="11" id="KW-1185">Reference proteome</keyword>
<keyword evidence="6" id="KW-0560">Oxidoreductase</keyword>
<comment type="subunit">
    <text evidence="8">Component of the Ubi complex metabolon, which regroups five ubiquinone biosynthesis proteins (UbiE, UbiF, UbiG, UbiH and UbiI) and two accessory factors (UbiK and the lipid-binding protein UbiJ).</text>
</comment>
<evidence type="ECO:0000256" key="3">
    <source>
        <dbReference type="ARBA" id="ARBA00005349"/>
    </source>
</evidence>
<dbReference type="GO" id="GO:0008682">
    <property type="term" value="F:3-demethoxyubiquinol 3-hydroxylase activity"/>
    <property type="evidence" value="ECO:0007669"/>
    <property type="project" value="TreeGrafter"/>
</dbReference>
<sequence length="416" mass="46329">MKDQHFDVIIVGAGMIGSALAVALGSNNFKVAVLDLELPKVFKSEQLPDLRVSALSYSSEQILRQLKVWKPMQAMRMCPYRKVAVWEKINGIFGGANKTIFDAAIIHHEQLGFIIENKVIQLGIHQVMAAYRNIEFICPITIETITTVNDFQKITLHGGRHIKGRVIVGADGTHSMVRQAANIGVTQQGYEQQCLIATVETAKGEQHTTWQAFTPTGPESFLPLPCVNGKNYASIVWYNSPRNIKALKLLSSDDFIVKLVKTFPQEMPEIIKLHERGSFHLMRQHAQHYYREGIALVGDAAHTINPLAGQGVNLGLQDIAWLAEILVNARQAGEHIGNPKVLVRYEKARRFDNLMMMMVMDGFYHGFSNNHMSLKLIRNIGLMLAGRLTPGVKQVMKYAMGLTGSKPKLARGIPLA</sequence>
<proteinExistence type="inferred from homology"/>
<evidence type="ECO:0000256" key="4">
    <source>
        <dbReference type="ARBA" id="ARBA00022630"/>
    </source>
</evidence>
<dbReference type="Pfam" id="PF01494">
    <property type="entry name" value="FAD_binding_3"/>
    <property type="match status" value="1"/>
</dbReference>
<reference evidence="10 11" key="1">
    <citation type="journal article" date="2023" name="bioRxiv">
        <title>An intranuclear bacterial parasite of deep-sea mussels expresses apoptosis inhibitors acquired from its host.</title>
        <authorList>
            <person name="Gonzalez Porras M.A."/>
            <person name="Assie A."/>
            <person name="Tietjen M."/>
            <person name="Violette M."/>
            <person name="Kleiner M."/>
            <person name="Gruber-Vodicka H."/>
            <person name="Dubilier N."/>
            <person name="Leisch N."/>
        </authorList>
    </citation>
    <scope>NUCLEOTIDE SEQUENCE [LARGE SCALE GENOMIC DNA]</scope>
    <source>
        <strain evidence="10">IAP13</strain>
    </source>
</reference>
<dbReference type="NCBIfam" id="TIGR01988">
    <property type="entry name" value="Ubi-OHases"/>
    <property type="match status" value="1"/>
</dbReference>
<protein>
    <submittedName>
        <fullName evidence="10">FAD-dependent monooxygenase</fullName>
    </submittedName>
</protein>
<organism evidence="10 11">
    <name type="scientific">Candidatus Endonucleibacter bathymodioli</name>
    <dbReference type="NCBI Taxonomy" id="539814"/>
    <lineage>
        <taxon>Bacteria</taxon>
        <taxon>Pseudomonadati</taxon>
        <taxon>Pseudomonadota</taxon>
        <taxon>Gammaproteobacteria</taxon>
        <taxon>Oceanospirillales</taxon>
        <taxon>Endozoicomonadaceae</taxon>
        <taxon>Candidatus Endonucleibacter</taxon>
    </lineage>
</organism>
<dbReference type="PANTHER" id="PTHR43876">
    <property type="entry name" value="UBIQUINONE BIOSYNTHESIS MONOOXYGENASE COQ6, MITOCHONDRIAL"/>
    <property type="match status" value="1"/>
</dbReference>
<dbReference type="GO" id="GO:0071949">
    <property type="term" value="F:FAD binding"/>
    <property type="evidence" value="ECO:0007669"/>
    <property type="project" value="InterPro"/>
</dbReference>
<keyword evidence="5" id="KW-0274">FAD</keyword>
<comment type="caution">
    <text evidence="10">The sequence shown here is derived from an EMBL/GenBank/DDBJ whole genome shotgun (WGS) entry which is preliminary data.</text>
</comment>
<keyword evidence="4" id="KW-0285">Flavoprotein</keyword>
<dbReference type="Proteomes" id="UP001178148">
    <property type="component" value="Unassembled WGS sequence"/>
</dbReference>
<evidence type="ECO:0000256" key="5">
    <source>
        <dbReference type="ARBA" id="ARBA00022827"/>
    </source>
</evidence>
<dbReference type="AlphaFoldDB" id="A0AA90NK76"/>
<evidence type="ECO:0000256" key="7">
    <source>
        <dbReference type="ARBA" id="ARBA00023033"/>
    </source>
</evidence>
<dbReference type="EMBL" id="JASXSV010000002">
    <property type="protein sequence ID" value="MDP0588040.1"/>
    <property type="molecule type" value="Genomic_DNA"/>
</dbReference>